<feature type="domain" description="HPt" evidence="16">
    <location>
        <begin position="786"/>
        <end position="880"/>
    </location>
</feature>
<comment type="caution">
    <text evidence="11">Lacks conserved residue(s) required for the propagation of feature annotation.</text>
</comment>
<evidence type="ECO:0000256" key="11">
    <source>
        <dbReference type="PROSITE-ProRule" id="PRU00110"/>
    </source>
</evidence>
<evidence type="ECO:0000256" key="7">
    <source>
        <dbReference type="ARBA" id="ARBA00022840"/>
    </source>
</evidence>
<proteinExistence type="predicted"/>
<dbReference type="Gene3D" id="3.30.565.10">
    <property type="entry name" value="Histidine kinase-like ATPase, C-terminal domain"/>
    <property type="match status" value="1"/>
</dbReference>
<feature type="domain" description="Response regulatory" evidence="15">
    <location>
        <begin position="641"/>
        <end position="757"/>
    </location>
</feature>
<keyword evidence="7" id="KW-0067">ATP-binding</keyword>
<evidence type="ECO:0000256" key="1">
    <source>
        <dbReference type="ARBA" id="ARBA00000085"/>
    </source>
</evidence>
<evidence type="ECO:0000256" key="8">
    <source>
        <dbReference type="ARBA" id="ARBA00023012"/>
    </source>
</evidence>
<dbReference type="SMART" id="SM00387">
    <property type="entry name" value="HATPase_c"/>
    <property type="match status" value="1"/>
</dbReference>
<dbReference type="Gene3D" id="1.10.287.130">
    <property type="match status" value="1"/>
</dbReference>
<feature type="domain" description="Response regulatory" evidence="15">
    <location>
        <begin position="498"/>
        <end position="616"/>
    </location>
</feature>
<evidence type="ECO:0000256" key="4">
    <source>
        <dbReference type="ARBA" id="ARBA00022679"/>
    </source>
</evidence>
<feature type="modified residue" description="4-aspartylphosphate" evidence="12">
    <location>
        <position position="690"/>
    </location>
</feature>
<evidence type="ECO:0000256" key="2">
    <source>
        <dbReference type="ARBA" id="ARBA00012438"/>
    </source>
</evidence>
<dbReference type="EMBL" id="APVG01000048">
    <property type="protein sequence ID" value="ENY70971.1"/>
    <property type="molecule type" value="Genomic_DNA"/>
</dbReference>
<evidence type="ECO:0000256" key="9">
    <source>
        <dbReference type="ARBA" id="ARBA00064003"/>
    </source>
</evidence>
<protein>
    <recommendedName>
        <fullName evidence="10">Sensory/regulatory protein RpfC</fullName>
        <ecNumber evidence="2">2.7.13.3</ecNumber>
    </recommendedName>
</protein>
<evidence type="ECO:0000256" key="12">
    <source>
        <dbReference type="PROSITE-ProRule" id="PRU00169"/>
    </source>
</evidence>
<dbReference type="PROSITE" id="PS50109">
    <property type="entry name" value="HIS_KIN"/>
    <property type="match status" value="1"/>
</dbReference>
<dbReference type="Pfam" id="PF02518">
    <property type="entry name" value="HATPase_c"/>
    <property type="match status" value="1"/>
</dbReference>
<evidence type="ECO:0000259" key="14">
    <source>
        <dbReference type="PROSITE" id="PS50109"/>
    </source>
</evidence>
<keyword evidence="5" id="KW-0547">Nucleotide-binding</keyword>
<evidence type="ECO:0000259" key="16">
    <source>
        <dbReference type="PROSITE" id="PS50894"/>
    </source>
</evidence>
<dbReference type="InterPro" id="IPR004358">
    <property type="entry name" value="Sig_transdc_His_kin-like_C"/>
</dbReference>
<feature type="transmembrane region" description="Helical" evidence="13">
    <location>
        <begin position="12"/>
        <end position="30"/>
    </location>
</feature>
<dbReference type="Gene3D" id="1.20.120.160">
    <property type="entry name" value="HPT domain"/>
    <property type="match status" value="1"/>
</dbReference>
<dbReference type="GO" id="GO:0005524">
    <property type="term" value="F:ATP binding"/>
    <property type="evidence" value="ECO:0007669"/>
    <property type="project" value="UniProtKB-KW"/>
</dbReference>
<dbReference type="SMART" id="SM00388">
    <property type="entry name" value="HisKA"/>
    <property type="match status" value="1"/>
</dbReference>
<evidence type="ECO:0000256" key="13">
    <source>
        <dbReference type="SAM" id="Phobius"/>
    </source>
</evidence>
<dbReference type="EC" id="2.7.13.3" evidence="2"/>
<keyword evidence="4" id="KW-0808">Transferase</keyword>
<dbReference type="PRINTS" id="PR00344">
    <property type="entry name" value="BCTRLSENSOR"/>
</dbReference>
<feature type="transmembrane region" description="Helical" evidence="13">
    <location>
        <begin position="217"/>
        <end position="238"/>
    </location>
</feature>
<dbReference type="InterPro" id="IPR003594">
    <property type="entry name" value="HATPase_dom"/>
</dbReference>
<evidence type="ECO:0000313" key="18">
    <source>
        <dbReference type="Proteomes" id="UP000023775"/>
    </source>
</evidence>
<dbReference type="PROSITE" id="PS50110">
    <property type="entry name" value="RESPONSE_REGULATORY"/>
    <property type="match status" value="2"/>
</dbReference>
<dbReference type="SMART" id="SM00448">
    <property type="entry name" value="REC"/>
    <property type="match status" value="2"/>
</dbReference>
<evidence type="ECO:0000259" key="15">
    <source>
        <dbReference type="PROSITE" id="PS50110"/>
    </source>
</evidence>
<organism evidence="17 18">
    <name type="scientific">Aeromonas diversa CDC 2478-85</name>
    <dbReference type="NCBI Taxonomy" id="1268237"/>
    <lineage>
        <taxon>Bacteria</taxon>
        <taxon>Pseudomonadati</taxon>
        <taxon>Pseudomonadota</taxon>
        <taxon>Gammaproteobacteria</taxon>
        <taxon>Aeromonadales</taxon>
        <taxon>Aeromonadaceae</taxon>
        <taxon>Aeromonas</taxon>
    </lineage>
</organism>
<dbReference type="GO" id="GO:0000155">
    <property type="term" value="F:phosphorelay sensor kinase activity"/>
    <property type="evidence" value="ECO:0007669"/>
    <property type="project" value="InterPro"/>
</dbReference>
<feature type="modified residue" description="4-aspartylphosphate" evidence="12">
    <location>
        <position position="549"/>
    </location>
</feature>
<keyword evidence="13" id="KW-1133">Transmembrane helix</keyword>
<name>N9VHT0_9GAMM</name>
<evidence type="ECO:0000313" key="17">
    <source>
        <dbReference type="EMBL" id="ENY70971.1"/>
    </source>
</evidence>
<dbReference type="CDD" id="cd17546">
    <property type="entry name" value="REC_hyHK_CKI1_RcsC-like"/>
    <property type="match status" value="1"/>
</dbReference>
<dbReference type="SUPFAM" id="SSF52172">
    <property type="entry name" value="CheY-like"/>
    <property type="match status" value="2"/>
</dbReference>
<evidence type="ECO:0000256" key="10">
    <source>
        <dbReference type="ARBA" id="ARBA00068150"/>
    </source>
</evidence>
<dbReference type="InterPro" id="IPR036641">
    <property type="entry name" value="HPT_dom_sf"/>
</dbReference>
<evidence type="ECO:0000256" key="3">
    <source>
        <dbReference type="ARBA" id="ARBA00022553"/>
    </source>
</evidence>
<dbReference type="PANTHER" id="PTHR45339">
    <property type="entry name" value="HYBRID SIGNAL TRANSDUCTION HISTIDINE KINASE J"/>
    <property type="match status" value="1"/>
</dbReference>
<dbReference type="InterPro" id="IPR036890">
    <property type="entry name" value="HATPase_C_sf"/>
</dbReference>
<dbReference type="CDD" id="cd00082">
    <property type="entry name" value="HisKA"/>
    <property type="match status" value="1"/>
</dbReference>
<dbReference type="InterPro" id="IPR011006">
    <property type="entry name" value="CheY-like_superfamily"/>
</dbReference>
<evidence type="ECO:0000256" key="5">
    <source>
        <dbReference type="ARBA" id="ARBA00022741"/>
    </source>
</evidence>
<gene>
    <name evidence="17" type="ORF">G114_15611</name>
</gene>
<reference evidence="17 18" key="1">
    <citation type="journal article" date="2013" name="Genome Announc.">
        <title>Draft Genome Sequence of the Aeromonas diversa Type Strain.</title>
        <authorList>
            <person name="Farfan M."/>
            <person name="Spataro N."/>
            <person name="Sanglas A."/>
            <person name="Albarral V."/>
            <person name="Loren J.G."/>
            <person name="Bosch E."/>
            <person name="Fuste M.C."/>
        </authorList>
    </citation>
    <scope>NUCLEOTIDE SEQUENCE [LARGE SCALE GENOMIC DNA]</scope>
    <source>
        <strain evidence="17 18">2478-85</strain>
    </source>
</reference>
<dbReference type="InterPro" id="IPR005467">
    <property type="entry name" value="His_kinase_dom"/>
</dbReference>
<dbReference type="Pfam" id="PF01627">
    <property type="entry name" value="Hpt"/>
    <property type="match status" value="1"/>
</dbReference>
<dbReference type="FunFam" id="3.30.565.10:FF:000010">
    <property type="entry name" value="Sensor histidine kinase RcsC"/>
    <property type="match status" value="1"/>
</dbReference>
<dbReference type="FunFam" id="1.10.287.130:FF:000002">
    <property type="entry name" value="Two-component osmosensing histidine kinase"/>
    <property type="match status" value="1"/>
</dbReference>
<dbReference type="GO" id="GO:0005886">
    <property type="term" value="C:plasma membrane"/>
    <property type="evidence" value="ECO:0007669"/>
    <property type="project" value="UniProtKB-SubCell"/>
</dbReference>
<dbReference type="CDD" id="cd16922">
    <property type="entry name" value="HATPase_EvgS-ArcB-TorS-like"/>
    <property type="match status" value="1"/>
</dbReference>
<keyword evidence="6 17" id="KW-0418">Kinase</keyword>
<dbReference type="Gene3D" id="3.40.50.2300">
    <property type="match status" value="2"/>
</dbReference>
<dbReference type="PATRIC" id="fig|1268237.3.peg.3073"/>
<dbReference type="Pfam" id="PF00072">
    <property type="entry name" value="Response_reg"/>
    <property type="match status" value="2"/>
</dbReference>
<dbReference type="InterPro" id="IPR008207">
    <property type="entry name" value="Sig_transdc_His_kin_Hpt_dom"/>
</dbReference>
<dbReference type="SUPFAM" id="SSF47384">
    <property type="entry name" value="Homodimeric domain of signal transducing histidine kinase"/>
    <property type="match status" value="1"/>
</dbReference>
<dbReference type="InterPro" id="IPR003661">
    <property type="entry name" value="HisK_dim/P_dom"/>
</dbReference>
<accession>N9VHT0</accession>
<dbReference type="SUPFAM" id="SSF55874">
    <property type="entry name" value="ATPase domain of HSP90 chaperone/DNA topoisomerase II/histidine kinase"/>
    <property type="match status" value="1"/>
</dbReference>
<dbReference type="InterPro" id="IPR001789">
    <property type="entry name" value="Sig_transdc_resp-reg_receiver"/>
</dbReference>
<comment type="catalytic activity">
    <reaction evidence="1">
        <text>ATP + protein L-histidine = ADP + protein N-phospho-L-histidine.</text>
        <dbReference type="EC" id="2.7.13.3"/>
    </reaction>
</comment>
<keyword evidence="18" id="KW-1185">Reference proteome</keyword>
<comment type="subunit">
    <text evidence="9">At low DSF concentrations, interacts with RpfF.</text>
</comment>
<evidence type="ECO:0000256" key="6">
    <source>
        <dbReference type="ARBA" id="ARBA00022777"/>
    </source>
</evidence>
<comment type="caution">
    <text evidence="17">The sequence shown here is derived from an EMBL/GenBank/DDBJ whole genome shotgun (WGS) entry which is preliminary data.</text>
</comment>
<keyword evidence="3 12" id="KW-0597">Phosphoprotein</keyword>
<dbReference type="PROSITE" id="PS50894">
    <property type="entry name" value="HPT"/>
    <property type="match status" value="1"/>
</dbReference>
<keyword evidence="13" id="KW-0472">Membrane</keyword>
<keyword evidence="8" id="KW-0902">Two-component regulatory system</keyword>
<dbReference type="AlphaFoldDB" id="N9VHT0"/>
<dbReference type="PANTHER" id="PTHR45339:SF5">
    <property type="entry name" value="HISTIDINE KINASE"/>
    <property type="match status" value="1"/>
</dbReference>
<dbReference type="InterPro" id="IPR036097">
    <property type="entry name" value="HisK_dim/P_sf"/>
</dbReference>
<dbReference type="Proteomes" id="UP000023775">
    <property type="component" value="Unassembled WGS sequence"/>
</dbReference>
<dbReference type="eggNOG" id="COG4251">
    <property type="taxonomic scope" value="Bacteria"/>
</dbReference>
<dbReference type="Pfam" id="PF00512">
    <property type="entry name" value="HisKA"/>
    <property type="match status" value="1"/>
</dbReference>
<keyword evidence="13" id="KW-0812">Transmembrane</keyword>
<dbReference type="SUPFAM" id="SSF47226">
    <property type="entry name" value="Histidine-containing phosphotransfer domain, HPT domain"/>
    <property type="match status" value="1"/>
</dbReference>
<sequence length="901" mass="100153">MNMTERSYNWLWAGLVLSILLLVGGGIYQIRQLERAVALVQRADELFHNISVGTVSVLGHPMDVKVGERLERLHQETDAFVSFYRDSSFEPAAIQRDTILAILAQYMRELTALGFQIEQVRSLGEAYEQQMGTLTGVKPVAAHRHGGAEAIAPDPQRLLSMVTPAQAEKLAPLYDEWQQADHRMHQMRDQLAANSQLSTLLEWKMAQSMEINRLKQVLYIGTALMVLLTCITIGGILLQRDKHLRALARHAHMLAKSRSDFLANMSHEIRTPMNAVIGFTSLTLQTELTLTQRDYLSKIKVASDNLLLLINDILDLSKFESGNLTLEESDFSLNALLASLAAMFADMSERKALEVVIDKAPEVPDRLRGDTLRLGQVLINLVGNAIKFTEKGMVTLTICINEQGRLAFMVSDTGIGIDPEQCSRLFQPFSQLDAGYTRKYGGTGLGLSISQRLVGLMGGTIGVESAPGQGARFFFDIPFSPAVYGGESGEHRLPKGCEILLLEDNPLVMALLCNILQRAGATVHGATTLDEAREQVRLVGERLSMVILDWRLGNEDGLDLIPVLRGQPALSTLPALVVSAWSRDGLHQRMDSLGLQHFLSKPVTEPQLLEKVVSLLTQSAQQVAPPPEERVDWAGELAGLKILLAEDNRVNQQLIVEYLRRVEVHTEVVDNGAEAVQWVLQDEFDLVLMDLQMPVMDGLEASRRIRRYRSSNVLPIIALTASAMPEDRGHCFDAGMNGYVTKPVGKTELYKAITELVSTRTKQAMMPTQTLPLFDRATALVRVSQDEEALMVMASQFVSEHRNAMHQLETARQKGDREHLCRLLGSLKGLAANLMAKRLQNACAKLMHAVLDERELPQFDELHEIFAQTLSAIESYLSTQESIDLYERHAEPQWLAGLGKE</sequence>
<feature type="domain" description="Histidine kinase" evidence="14">
    <location>
        <begin position="264"/>
        <end position="481"/>
    </location>
</feature>